<accession>L1MFS0</accession>
<reference evidence="2 3" key="1">
    <citation type="submission" date="2012-05" db="EMBL/GenBank/DDBJ databases">
        <authorList>
            <person name="Weinstock G."/>
            <person name="Sodergren E."/>
            <person name="Lobos E.A."/>
            <person name="Fulton L."/>
            <person name="Fulton R."/>
            <person name="Courtney L."/>
            <person name="Fronick C."/>
            <person name="O'Laughlin M."/>
            <person name="Godfrey J."/>
            <person name="Wilson R.M."/>
            <person name="Miner T."/>
            <person name="Farmer C."/>
            <person name="Delehaunty K."/>
            <person name="Cordes M."/>
            <person name="Minx P."/>
            <person name="Tomlinson C."/>
            <person name="Chen J."/>
            <person name="Wollam A."/>
            <person name="Pepin K.H."/>
            <person name="Bhonagiri V."/>
            <person name="Zhang X."/>
            <person name="Suruliraj S."/>
            <person name="Warren W."/>
            <person name="Mitreva M."/>
            <person name="Mardis E.R."/>
            <person name="Wilson R.K."/>
        </authorList>
    </citation>
    <scope>NUCLEOTIDE SEQUENCE [LARGE SCALE GENOMIC DNA]</scope>
    <source>
        <strain evidence="2 3">F0235</strain>
    </source>
</reference>
<sequence>METSSPGSSPGVQRTMSDTKYRDIADGNSVRLADEVKAASQIPSTAI</sequence>
<protein>
    <submittedName>
        <fullName evidence="2">Uncharacterized protein</fullName>
    </submittedName>
</protein>
<comment type="caution">
    <text evidence="2">The sequence shown here is derived from an EMBL/GenBank/DDBJ whole genome shotgun (WGS) entry which is preliminary data.</text>
</comment>
<feature type="region of interest" description="Disordered" evidence="1">
    <location>
        <begin position="1"/>
        <end position="23"/>
    </location>
</feature>
<keyword evidence="3" id="KW-1185">Reference proteome</keyword>
<feature type="compositionally biased region" description="Polar residues" evidence="1">
    <location>
        <begin position="1"/>
        <end position="16"/>
    </location>
</feature>
<dbReference type="EMBL" id="AMEM01000019">
    <property type="protein sequence ID" value="EKX89890.1"/>
    <property type="molecule type" value="Genomic_DNA"/>
</dbReference>
<name>L1MFS0_9CORY</name>
<gene>
    <name evidence="2" type="ORF">HMPREF9997_01585</name>
</gene>
<evidence type="ECO:0000313" key="2">
    <source>
        <dbReference type="EMBL" id="EKX89890.1"/>
    </source>
</evidence>
<dbReference type="Proteomes" id="UP000010445">
    <property type="component" value="Unassembled WGS sequence"/>
</dbReference>
<organism evidence="2 3">
    <name type="scientific">Corynebacterium durum F0235</name>
    <dbReference type="NCBI Taxonomy" id="1035195"/>
    <lineage>
        <taxon>Bacteria</taxon>
        <taxon>Bacillati</taxon>
        <taxon>Actinomycetota</taxon>
        <taxon>Actinomycetes</taxon>
        <taxon>Mycobacteriales</taxon>
        <taxon>Corynebacteriaceae</taxon>
        <taxon>Corynebacterium</taxon>
    </lineage>
</organism>
<dbReference type="HOGENOM" id="CLU_3166925_0_0_11"/>
<proteinExistence type="predicted"/>
<dbReference type="AlphaFoldDB" id="L1MFS0"/>
<evidence type="ECO:0000313" key="3">
    <source>
        <dbReference type="Proteomes" id="UP000010445"/>
    </source>
</evidence>
<evidence type="ECO:0000256" key="1">
    <source>
        <dbReference type="SAM" id="MobiDB-lite"/>
    </source>
</evidence>